<evidence type="ECO:0000256" key="6">
    <source>
        <dbReference type="ARBA" id="ARBA00023163"/>
    </source>
</evidence>
<evidence type="ECO:0000256" key="7">
    <source>
        <dbReference type="ARBA" id="ARBA00023170"/>
    </source>
</evidence>
<evidence type="ECO:0000256" key="2">
    <source>
        <dbReference type="ARBA" id="ARBA00022771"/>
    </source>
</evidence>
<dbReference type="SMART" id="SM00399">
    <property type="entry name" value="ZnF_C4"/>
    <property type="match status" value="1"/>
</dbReference>
<dbReference type="EMBL" id="BLXT01004113">
    <property type="protein sequence ID" value="GFO09672.1"/>
    <property type="molecule type" value="Genomic_DNA"/>
</dbReference>
<feature type="region of interest" description="Disordered" evidence="9">
    <location>
        <begin position="329"/>
        <end position="354"/>
    </location>
</feature>
<evidence type="ECO:0000256" key="9">
    <source>
        <dbReference type="SAM" id="MobiDB-lite"/>
    </source>
</evidence>
<organism evidence="11 12">
    <name type="scientific">Plakobranchus ocellatus</name>
    <dbReference type="NCBI Taxonomy" id="259542"/>
    <lineage>
        <taxon>Eukaryota</taxon>
        <taxon>Metazoa</taxon>
        <taxon>Spiralia</taxon>
        <taxon>Lophotrochozoa</taxon>
        <taxon>Mollusca</taxon>
        <taxon>Gastropoda</taxon>
        <taxon>Heterobranchia</taxon>
        <taxon>Euthyneura</taxon>
        <taxon>Panpulmonata</taxon>
        <taxon>Sacoglossa</taxon>
        <taxon>Placobranchoidea</taxon>
        <taxon>Plakobranchidae</taxon>
        <taxon>Plakobranchus</taxon>
    </lineage>
</organism>
<reference evidence="11 12" key="1">
    <citation type="journal article" date="2021" name="Elife">
        <title>Chloroplast acquisition without the gene transfer in kleptoplastic sea slugs, Plakobranchus ocellatus.</title>
        <authorList>
            <person name="Maeda T."/>
            <person name="Takahashi S."/>
            <person name="Yoshida T."/>
            <person name="Shimamura S."/>
            <person name="Takaki Y."/>
            <person name="Nagai Y."/>
            <person name="Toyoda A."/>
            <person name="Suzuki Y."/>
            <person name="Arimoto A."/>
            <person name="Ishii H."/>
            <person name="Satoh N."/>
            <person name="Nishiyama T."/>
            <person name="Hasebe M."/>
            <person name="Maruyama T."/>
            <person name="Minagawa J."/>
            <person name="Obokata J."/>
            <person name="Shigenobu S."/>
        </authorList>
    </citation>
    <scope>NUCLEOTIDE SEQUENCE [LARGE SCALE GENOMIC DNA]</scope>
</reference>
<keyword evidence="1" id="KW-0479">Metal-binding</keyword>
<feature type="compositionally biased region" description="Basic residues" evidence="9">
    <location>
        <begin position="837"/>
        <end position="849"/>
    </location>
</feature>
<feature type="compositionally biased region" description="Polar residues" evidence="9">
    <location>
        <begin position="583"/>
        <end position="597"/>
    </location>
</feature>
<accession>A0AAV4ARU5</accession>
<dbReference type="PANTHER" id="PTHR47630">
    <property type="entry name" value="NUCLEAR HORMONE RECEPTOR FAMILY-RELATED-RELATED"/>
    <property type="match status" value="1"/>
</dbReference>
<dbReference type="GO" id="GO:0008270">
    <property type="term" value="F:zinc ion binding"/>
    <property type="evidence" value="ECO:0007669"/>
    <property type="project" value="UniProtKB-KW"/>
</dbReference>
<evidence type="ECO:0000256" key="8">
    <source>
        <dbReference type="ARBA" id="ARBA00023242"/>
    </source>
</evidence>
<dbReference type="InterPro" id="IPR052499">
    <property type="entry name" value="C.elegans_NHRs"/>
</dbReference>
<sequence length="1036" mass="113373">MPLTPMMHTHGALINRKWFVPPQNSSGNKDVHSCVVCGESSDQVALHYSRMLCNGCRAFFKRTIQGKVKLGECKADGRCIVDPNSRKSCKACRFEACKRAGVDSSKVQHPRELPCGNDGNGSFVSLEETALSAQQRQTDTITFQGPSIPQANPLSLLHQHGTNTILSWQDTSEITGSTSKKPLLHNNVSSQLPFTNLDPNSFGMALNVSPNILLYSASQANLNRVNYSKDQRKQDFLAESRGDNQSVSSLAMQPIFPHFYSQYQAAFKPYSGSSFPYSPMFINQRAPIERVVSEIPIKQEGEIASNGTQAVSEITAGMLSASLFTSSSFPDRAGEGNDEQDDNKQSHTNSKYGANNISSFAPYVGTPGLIQGAERVKSDCNCSKCGSRGGDFFKKSSSVQDLIHKSNKSIANFATKKSNSFMIDSILDLDNNQDTATRPSIPSSPLTIQSIDIRNANSDHESLARGTIEKVLPFTMNSNPLESERKSPFGLNSVKTVDMDICDGKKVLEDQSESLTNEEQAKSPVRSSSQLCESSSEELNVVDFTTSDDSNHAPFTMANEREDDECSPNPQNDTLDNEVNPYENGTTCKTQPTVNEKSNVEKDEEIADLSPQSLNQSKTDLLENFDSDGHCSIVKSTGPDCLANSESCLTSMNDVFQTNLNPQQLLTKDNLANTNDTDCEIDGGLKSNNSTPSKLSHQGGSRYLDKDCVNAATGVNLPSSGDYQTCTVDGPTKEPTPKKDKISNFQNADMKNQKTPDKMFENCQSQLLNSLSRSSPPRRKCLEEIPENCVSEVPIAKASVASDNIRGSSDFGGVNIQKRRSRCLAFSSSSEDEMPKPRPKRFSLRRPRPKYTSTPMAQPSNQHRRERLYDFHDILSICGEFFQREHSSGETNTNKNPSSQMQSAEIEVVNSSGLEAIPQLETTFTTGDVDSGQENLTSPFLSKESPKASPTKKNTPTTVTDTGASSTSSDKTTCLAQSHSDSGVASMLEVSGQQNSLALQESIKSKVMTDPTYTMRQFKQDVLNFTRLNSPAVPKI</sequence>
<keyword evidence="2" id="KW-0863">Zinc-finger</keyword>
<keyword evidence="12" id="KW-1185">Reference proteome</keyword>
<feature type="compositionally biased region" description="Polar residues" evidence="9">
    <location>
        <begin position="924"/>
        <end position="940"/>
    </location>
</feature>
<dbReference type="Pfam" id="PF00105">
    <property type="entry name" value="zf-C4"/>
    <property type="match status" value="1"/>
</dbReference>
<dbReference type="InterPro" id="IPR001628">
    <property type="entry name" value="Znf_hrmn_rcpt"/>
</dbReference>
<dbReference type="SUPFAM" id="SSF57716">
    <property type="entry name" value="Glucocorticoid receptor-like (DNA-binding domain)"/>
    <property type="match status" value="1"/>
</dbReference>
<gene>
    <name evidence="11" type="ORF">PoB_003617700</name>
</gene>
<comment type="caution">
    <text evidence="11">The sequence shown here is derived from an EMBL/GenBank/DDBJ whole genome shotgun (WGS) entry which is preliminary data.</text>
</comment>
<keyword evidence="7 11" id="KW-0675">Receptor</keyword>
<feature type="compositionally biased region" description="Polar residues" evidence="9">
    <location>
        <begin position="686"/>
        <end position="699"/>
    </location>
</feature>
<evidence type="ECO:0000313" key="11">
    <source>
        <dbReference type="EMBL" id="GFO09672.1"/>
    </source>
</evidence>
<evidence type="ECO:0000256" key="3">
    <source>
        <dbReference type="ARBA" id="ARBA00022833"/>
    </source>
</evidence>
<dbReference type="PANTHER" id="PTHR47630:SF5">
    <property type="entry name" value="NR LBD DOMAIN-CONTAINING PROTEIN"/>
    <property type="match status" value="1"/>
</dbReference>
<feature type="compositionally biased region" description="Low complexity" evidence="9">
    <location>
        <begin position="527"/>
        <end position="539"/>
    </location>
</feature>
<name>A0AAV4ARU5_9GAST</name>
<keyword evidence="6" id="KW-0804">Transcription</keyword>
<evidence type="ECO:0000259" key="10">
    <source>
        <dbReference type="PROSITE" id="PS51030"/>
    </source>
</evidence>
<feature type="region of interest" description="Disordered" evidence="9">
    <location>
        <begin position="511"/>
        <end position="600"/>
    </location>
</feature>
<feature type="compositionally biased region" description="Polar residues" evidence="9">
    <location>
        <begin position="963"/>
        <end position="975"/>
    </location>
</feature>
<dbReference type="Proteomes" id="UP000735302">
    <property type="component" value="Unassembled WGS sequence"/>
</dbReference>
<evidence type="ECO:0000256" key="4">
    <source>
        <dbReference type="ARBA" id="ARBA00023015"/>
    </source>
</evidence>
<keyword evidence="3" id="KW-0862">Zinc</keyword>
<dbReference type="PROSITE" id="PS00031">
    <property type="entry name" value="NUCLEAR_REC_DBD_1"/>
    <property type="match status" value="1"/>
</dbReference>
<proteinExistence type="predicted"/>
<feature type="domain" description="Nuclear receptor" evidence="10">
    <location>
        <begin position="31"/>
        <end position="109"/>
    </location>
</feature>
<feature type="compositionally biased region" description="Polar residues" evidence="9">
    <location>
        <begin position="851"/>
        <end position="861"/>
    </location>
</feature>
<dbReference type="GO" id="GO:0043565">
    <property type="term" value="F:sequence-specific DNA binding"/>
    <property type="evidence" value="ECO:0007669"/>
    <property type="project" value="InterPro"/>
</dbReference>
<dbReference type="Gene3D" id="3.30.50.10">
    <property type="entry name" value="Erythroid Transcription Factor GATA-1, subunit A"/>
    <property type="match status" value="1"/>
</dbReference>
<feature type="region of interest" description="Disordered" evidence="9">
    <location>
        <begin position="885"/>
        <end position="905"/>
    </location>
</feature>
<keyword evidence="4" id="KW-0805">Transcription regulation</keyword>
<feature type="region of interest" description="Disordered" evidence="9">
    <location>
        <begin position="825"/>
        <end position="863"/>
    </location>
</feature>
<dbReference type="InterPro" id="IPR013088">
    <property type="entry name" value="Znf_NHR/GATA"/>
</dbReference>
<feature type="region of interest" description="Disordered" evidence="9">
    <location>
        <begin position="924"/>
        <end position="975"/>
    </location>
</feature>
<keyword evidence="8" id="KW-0539">Nucleus</keyword>
<protein>
    <submittedName>
        <fullName evidence="11">Estrogen receptor beta</fullName>
    </submittedName>
</protein>
<feature type="compositionally biased region" description="Low complexity" evidence="9">
    <location>
        <begin position="951"/>
        <end position="962"/>
    </location>
</feature>
<dbReference type="GO" id="GO:0003700">
    <property type="term" value="F:DNA-binding transcription factor activity"/>
    <property type="evidence" value="ECO:0007669"/>
    <property type="project" value="InterPro"/>
</dbReference>
<dbReference type="PROSITE" id="PS51030">
    <property type="entry name" value="NUCLEAR_REC_DBD_2"/>
    <property type="match status" value="1"/>
</dbReference>
<feature type="compositionally biased region" description="Polar residues" evidence="9">
    <location>
        <begin position="889"/>
        <end position="905"/>
    </location>
</feature>
<evidence type="ECO:0000256" key="1">
    <source>
        <dbReference type="ARBA" id="ARBA00022723"/>
    </source>
</evidence>
<evidence type="ECO:0000256" key="5">
    <source>
        <dbReference type="ARBA" id="ARBA00023125"/>
    </source>
</evidence>
<feature type="region of interest" description="Disordered" evidence="9">
    <location>
        <begin position="681"/>
        <end position="700"/>
    </location>
</feature>
<dbReference type="AlphaFoldDB" id="A0AAV4ARU5"/>
<keyword evidence="5" id="KW-0238">DNA-binding</keyword>
<evidence type="ECO:0000313" key="12">
    <source>
        <dbReference type="Proteomes" id="UP000735302"/>
    </source>
</evidence>